<dbReference type="CDD" id="cd00067">
    <property type="entry name" value="GAL4"/>
    <property type="match status" value="1"/>
</dbReference>
<dbReference type="EMBL" id="JAWWNJ010000028">
    <property type="protein sequence ID" value="KAK7028606.1"/>
    <property type="molecule type" value="Genomic_DNA"/>
</dbReference>
<feature type="compositionally biased region" description="Gly residues" evidence="2">
    <location>
        <begin position="460"/>
        <end position="472"/>
    </location>
</feature>
<dbReference type="SMART" id="SM00066">
    <property type="entry name" value="GAL4"/>
    <property type="match status" value="1"/>
</dbReference>
<evidence type="ECO:0000313" key="5">
    <source>
        <dbReference type="Proteomes" id="UP001362999"/>
    </source>
</evidence>
<evidence type="ECO:0000259" key="3">
    <source>
        <dbReference type="PROSITE" id="PS50048"/>
    </source>
</evidence>
<dbReference type="SUPFAM" id="SSF57701">
    <property type="entry name" value="Zn2/Cys6 DNA-binding domain"/>
    <property type="match status" value="1"/>
</dbReference>
<dbReference type="PROSITE" id="PS00463">
    <property type="entry name" value="ZN2_CY6_FUNGAL_1"/>
    <property type="match status" value="1"/>
</dbReference>
<dbReference type="AlphaFoldDB" id="A0AAW0BQ26"/>
<feature type="compositionally biased region" description="Low complexity" evidence="2">
    <location>
        <begin position="139"/>
        <end position="153"/>
    </location>
</feature>
<organism evidence="4 5">
    <name type="scientific">Favolaschia claudopus</name>
    <dbReference type="NCBI Taxonomy" id="2862362"/>
    <lineage>
        <taxon>Eukaryota</taxon>
        <taxon>Fungi</taxon>
        <taxon>Dikarya</taxon>
        <taxon>Basidiomycota</taxon>
        <taxon>Agaricomycotina</taxon>
        <taxon>Agaricomycetes</taxon>
        <taxon>Agaricomycetidae</taxon>
        <taxon>Agaricales</taxon>
        <taxon>Marasmiineae</taxon>
        <taxon>Mycenaceae</taxon>
        <taxon>Favolaschia</taxon>
    </lineage>
</organism>
<keyword evidence="1" id="KW-0539">Nucleus</keyword>
<feature type="compositionally biased region" description="Polar residues" evidence="2">
    <location>
        <begin position="381"/>
        <end position="390"/>
    </location>
</feature>
<feature type="domain" description="Zn(2)-C6 fungal-type" evidence="3">
    <location>
        <begin position="19"/>
        <end position="50"/>
    </location>
</feature>
<feature type="region of interest" description="Disordered" evidence="2">
    <location>
        <begin position="373"/>
        <end position="477"/>
    </location>
</feature>
<accession>A0AAW0BQ26</accession>
<dbReference type="InterPro" id="IPR001138">
    <property type="entry name" value="Zn2Cys6_DnaBD"/>
</dbReference>
<dbReference type="Proteomes" id="UP001362999">
    <property type="component" value="Unassembled WGS sequence"/>
</dbReference>
<sequence length="868" mass="94654">MSPPTHPKAGGSAVRSKSGCYTCRIRRKKCDEHQNEQGQCDTCVRLRIECLGFGAKRPEWLQDPTRVNGVRDKIRSFLASQGMIGGPGGAFHYGPDLSEQLLLNEGTTSSSSQTPPPPTSTLSPTDLAGRELPKADAPSFYSDSSHHMSVSLSPNDSAESAWCNLPSFISDNSSSQLDSTGLSADQQNSSVRQPILRQNHEFIVDRFGTTQNSLTIGGPLSSEIDPVILSLADDVFSDRGHPQQSAAKHLSMINEDKTPLYFIINRLGSSESSFTDNGPFAHEAELAFGGLSVSIHQSLDAVQWINDNWDIDLLTLIRKEGCGGPIASMISPVEPSLTLFGRYEDGRVEAMAEALASCSGFPVMIQPQENDPTLHLLSHHSGANSSNIYSGNVEGGSPGNGPHGRDVSSEPAGGYRQHIPGGAGNGNRNNGSGAPDPAGPGTNPGLNTAEPLPRNVFMGAAGGGGGGGGGGEPSTAKDIWQSPLHDTHIGLRLKISANLTYGINFDYTFKASQNNAQQTDLTEINSSSIRPLSQPEVFAFIEFKIETRPRETHVDRSYGSIGLLSHRKQSIFSRKFLPCGFDLPEQIYTHGEHRQYQHGLKGSAGFSQGSPLATMSASYNWNSEMTWSATDNKVMPKCRIDHENGDRWDNEDRSYTSYNIAYQPQTAQFNFRDRPAMPASSLEMKVGMGINLRPAGSKTPIPKISFVNRHQVLVWVFDPSLRPQIRGILVLVSSLLDNIKTEEQLSIYEERDIELGKAAGLPSPHTVEDDKPGTIALSVAQVEKPTSHVSTKFRPFVKALSKRNRSAAKTLLQDVPPQEYLARGWDAYNNEWRTVLWPTLDQDFRAADPENTPKVWQIQCPWKTVKSP</sequence>
<dbReference type="InterPro" id="IPR036864">
    <property type="entry name" value="Zn2-C6_fun-type_DNA-bd_sf"/>
</dbReference>
<feature type="region of interest" description="Disordered" evidence="2">
    <location>
        <begin position="105"/>
        <end position="156"/>
    </location>
</feature>
<evidence type="ECO:0000313" key="4">
    <source>
        <dbReference type="EMBL" id="KAK7028606.1"/>
    </source>
</evidence>
<comment type="caution">
    <text evidence="4">The sequence shown here is derived from an EMBL/GenBank/DDBJ whole genome shotgun (WGS) entry which is preliminary data.</text>
</comment>
<proteinExistence type="predicted"/>
<feature type="compositionally biased region" description="Polar residues" evidence="2">
    <location>
        <begin position="174"/>
        <end position="192"/>
    </location>
</feature>
<feature type="region of interest" description="Disordered" evidence="2">
    <location>
        <begin position="174"/>
        <end position="194"/>
    </location>
</feature>
<dbReference type="PROSITE" id="PS50048">
    <property type="entry name" value="ZN2_CY6_FUNGAL_2"/>
    <property type="match status" value="1"/>
</dbReference>
<protein>
    <submittedName>
        <fullName evidence="4">Transcriptional regulatory protein pro-1</fullName>
    </submittedName>
</protein>
<dbReference type="GO" id="GO:0008270">
    <property type="term" value="F:zinc ion binding"/>
    <property type="evidence" value="ECO:0007669"/>
    <property type="project" value="InterPro"/>
</dbReference>
<keyword evidence="5" id="KW-1185">Reference proteome</keyword>
<dbReference type="PANTHER" id="PTHR37534:SF20">
    <property type="entry name" value="PRO1A C6 ZINK-FINGER PROTEIN"/>
    <property type="match status" value="1"/>
</dbReference>
<gene>
    <name evidence="4" type="ORF">R3P38DRAFT_2525392</name>
</gene>
<dbReference type="Pfam" id="PF00172">
    <property type="entry name" value="Zn_clus"/>
    <property type="match status" value="1"/>
</dbReference>
<reference evidence="4 5" key="1">
    <citation type="journal article" date="2024" name="J Genomics">
        <title>Draft genome sequencing and assembly of Favolaschia claudopus CIRM-BRFM 2984 isolated from oak limbs.</title>
        <authorList>
            <person name="Navarro D."/>
            <person name="Drula E."/>
            <person name="Chaduli D."/>
            <person name="Cazenave R."/>
            <person name="Ahrendt S."/>
            <person name="Wang J."/>
            <person name="Lipzen A."/>
            <person name="Daum C."/>
            <person name="Barry K."/>
            <person name="Grigoriev I.V."/>
            <person name="Favel A."/>
            <person name="Rosso M.N."/>
            <person name="Martin F."/>
        </authorList>
    </citation>
    <scope>NUCLEOTIDE SEQUENCE [LARGE SCALE GENOMIC DNA]</scope>
    <source>
        <strain evidence="4 5">CIRM-BRFM 2984</strain>
    </source>
</reference>
<evidence type="ECO:0000256" key="1">
    <source>
        <dbReference type="ARBA" id="ARBA00023242"/>
    </source>
</evidence>
<feature type="compositionally biased region" description="Gly residues" evidence="2">
    <location>
        <begin position="393"/>
        <end position="402"/>
    </location>
</feature>
<dbReference type="GO" id="GO:0000981">
    <property type="term" value="F:DNA-binding transcription factor activity, RNA polymerase II-specific"/>
    <property type="evidence" value="ECO:0007669"/>
    <property type="project" value="InterPro"/>
</dbReference>
<dbReference type="PANTHER" id="PTHR37534">
    <property type="entry name" value="TRANSCRIPTIONAL ACTIVATOR PROTEIN UGA3"/>
    <property type="match status" value="1"/>
</dbReference>
<name>A0AAW0BQ26_9AGAR</name>
<evidence type="ECO:0000256" key="2">
    <source>
        <dbReference type="SAM" id="MobiDB-lite"/>
    </source>
</evidence>